<dbReference type="Proteomes" id="UP000236151">
    <property type="component" value="Unassembled WGS sequence"/>
</dbReference>
<keyword evidence="3" id="KW-1185">Reference proteome</keyword>
<evidence type="ECO:0000259" key="1">
    <source>
        <dbReference type="Pfam" id="PF01408"/>
    </source>
</evidence>
<dbReference type="Pfam" id="PF01408">
    <property type="entry name" value="GFO_IDH_MocA"/>
    <property type="match status" value="1"/>
</dbReference>
<dbReference type="InterPro" id="IPR000683">
    <property type="entry name" value="Gfo/Idh/MocA-like_OxRdtase_N"/>
</dbReference>
<reference evidence="3" key="1">
    <citation type="submission" date="2017-06" db="EMBL/GenBank/DDBJ databases">
        <title>Investigating the central metabolism of Clostridium thermosuccinogenes.</title>
        <authorList>
            <person name="Koendjbiharie J.G."/>
            <person name="Van Kranenburg R."/>
            <person name="Vriesendorp B."/>
        </authorList>
    </citation>
    <scope>NUCLEOTIDE SEQUENCE [LARGE SCALE GENOMIC DNA]</scope>
    <source>
        <strain evidence="3">DSM 5806</strain>
    </source>
</reference>
<gene>
    <name evidence="2" type="ORF">CDQ84_14450</name>
</gene>
<name>A0A2K2F2C3_9CLOT</name>
<organism evidence="2 3">
    <name type="scientific">Clostridium thermosuccinogenes</name>
    <dbReference type="NCBI Taxonomy" id="84032"/>
    <lineage>
        <taxon>Bacteria</taxon>
        <taxon>Bacillati</taxon>
        <taxon>Bacillota</taxon>
        <taxon>Clostridia</taxon>
        <taxon>Eubacteriales</taxon>
        <taxon>Clostridiaceae</taxon>
        <taxon>Clostridium</taxon>
    </lineage>
</organism>
<accession>A0A2K2F2C3</accession>
<dbReference type="GO" id="GO:0000166">
    <property type="term" value="F:nucleotide binding"/>
    <property type="evidence" value="ECO:0007669"/>
    <property type="project" value="InterPro"/>
</dbReference>
<comment type="caution">
    <text evidence="2">The sequence shown here is derived from an EMBL/GenBank/DDBJ whole genome shotgun (WGS) entry which is preliminary data.</text>
</comment>
<evidence type="ECO:0000313" key="2">
    <source>
        <dbReference type="EMBL" id="PNT96804.1"/>
    </source>
</evidence>
<dbReference type="SUPFAM" id="SSF51735">
    <property type="entry name" value="NAD(P)-binding Rossmann-fold domains"/>
    <property type="match status" value="1"/>
</dbReference>
<evidence type="ECO:0000313" key="3">
    <source>
        <dbReference type="Proteomes" id="UP000236151"/>
    </source>
</evidence>
<dbReference type="Gene3D" id="3.40.50.720">
    <property type="entry name" value="NAD(P)-binding Rossmann-like Domain"/>
    <property type="match status" value="1"/>
</dbReference>
<feature type="domain" description="Gfo/Idh/MocA-like oxidoreductase N-terminal" evidence="1">
    <location>
        <begin position="25"/>
        <end position="139"/>
    </location>
</feature>
<proteinExistence type="predicted"/>
<dbReference type="EMBL" id="NIOJ01000044">
    <property type="protein sequence ID" value="PNT96804.1"/>
    <property type="molecule type" value="Genomic_DNA"/>
</dbReference>
<dbReference type="InterPro" id="IPR036291">
    <property type="entry name" value="NAD(P)-bd_dom_sf"/>
</dbReference>
<protein>
    <recommendedName>
        <fullName evidence="1">Gfo/Idh/MocA-like oxidoreductase N-terminal domain-containing protein</fullName>
    </recommendedName>
</protein>
<dbReference type="AlphaFoldDB" id="A0A2K2F2C3"/>
<dbReference type="KEGG" id="cthd:CDO33_08250"/>
<sequence>MGILKLYERLTGYFSKGEIDVIKIGVVNIDTSHPKAFADYLTKYGRAQYTAVYNDGFRGDDEVESFMRSYALQKRCGSIEELADMVDIGFIQSCNWDKHLSQAMPFLKKGKPVFIDKPIAGNIKDCMELEKLYREGMVILGSSSVRYACEIDDFLSRTEEERGKIMNIYGTAGVDEFNYAIHIVEAISRLAGCNAVSSRFVGRSCQDGKMCETFFVEFQNGVTATYNTFHEVWMPFEIVIMTTKGTYQFRIDITKIYGALLDRICDYIESGRNMLASVPELTDSVKIMLASRISRENHGAVVRISDIPESDPGYDGYAFEKDYAKASAKIY</sequence>